<dbReference type="InterPro" id="IPR041973">
    <property type="entry name" value="KOW_Spt5_1"/>
</dbReference>
<feature type="compositionally biased region" description="Acidic residues" evidence="10">
    <location>
        <begin position="65"/>
        <end position="81"/>
    </location>
</feature>
<dbReference type="GO" id="GO:0000245">
    <property type="term" value="P:spliceosomal complex assembly"/>
    <property type="evidence" value="ECO:0007669"/>
    <property type="project" value="EnsemblFungi"/>
</dbReference>
<dbReference type="GO" id="GO:0003729">
    <property type="term" value="F:mRNA binding"/>
    <property type="evidence" value="ECO:0007669"/>
    <property type="project" value="TreeGrafter"/>
</dbReference>
<dbReference type="GO" id="GO:0003711">
    <property type="term" value="F:transcription elongation factor activity"/>
    <property type="evidence" value="ECO:0007669"/>
    <property type="project" value="EnsemblFungi"/>
</dbReference>
<dbReference type="SUPFAM" id="SSF50104">
    <property type="entry name" value="Translation proteins SH3-like domain"/>
    <property type="match status" value="1"/>
</dbReference>
<evidence type="ECO:0000256" key="3">
    <source>
        <dbReference type="ARBA" id="ARBA00020181"/>
    </source>
</evidence>
<dbReference type="GO" id="GO:0030619">
    <property type="term" value="F:U1 snRNA binding"/>
    <property type="evidence" value="ECO:0007669"/>
    <property type="project" value="EnsemblFungi"/>
</dbReference>
<keyword evidence="6" id="KW-0539">Nucleus</keyword>
<dbReference type="FunFam" id="3.30.70.940:FF:000005">
    <property type="entry name" value="Transcription elongation factor SPT5"/>
    <property type="match status" value="1"/>
</dbReference>
<feature type="region of interest" description="Disordered" evidence="10">
    <location>
        <begin position="881"/>
        <end position="928"/>
    </location>
</feature>
<dbReference type="OrthoDB" id="28901at2759"/>
<feature type="non-terminal residue" evidence="13">
    <location>
        <position position="1"/>
    </location>
</feature>
<evidence type="ECO:0000313" key="13">
    <source>
        <dbReference type="EMBL" id="ODV58022.1"/>
    </source>
</evidence>
<dbReference type="STRING" id="1344418.A0A1D2V8P2"/>
<feature type="domain" description="KOW" evidence="12">
    <location>
        <begin position="689"/>
        <end position="716"/>
    </location>
</feature>
<dbReference type="FunCoup" id="A0A1D2V8P2">
    <property type="interactions" value="1344"/>
</dbReference>
<dbReference type="SMART" id="SM00739">
    <property type="entry name" value="KOW"/>
    <property type="match status" value="5"/>
</dbReference>
<dbReference type="GO" id="GO:0003677">
    <property type="term" value="F:DNA binding"/>
    <property type="evidence" value="ECO:0007669"/>
    <property type="project" value="EnsemblFungi"/>
</dbReference>
<evidence type="ECO:0000259" key="12">
    <source>
        <dbReference type="SMART" id="SM00739"/>
    </source>
</evidence>
<dbReference type="GO" id="GO:0001042">
    <property type="term" value="F:RNA polymerase I core binding"/>
    <property type="evidence" value="ECO:0007669"/>
    <property type="project" value="EnsemblFungi"/>
</dbReference>
<dbReference type="PANTHER" id="PTHR11125">
    <property type="entry name" value="SUPPRESSOR OF TY 5"/>
    <property type="match status" value="1"/>
</dbReference>
<dbReference type="Gene3D" id="3.30.70.940">
    <property type="entry name" value="NusG, N-terminal domain"/>
    <property type="match status" value="1"/>
</dbReference>
<dbReference type="CDD" id="cd06081">
    <property type="entry name" value="KOW_Spt5_1"/>
    <property type="match status" value="1"/>
</dbReference>
<feature type="non-terminal residue" evidence="13">
    <location>
        <position position="928"/>
    </location>
</feature>
<keyword evidence="14" id="KW-1185">Reference proteome</keyword>
<dbReference type="InterPro" id="IPR005100">
    <property type="entry name" value="NGN-domain"/>
</dbReference>
<feature type="compositionally biased region" description="Acidic residues" evidence="10">
    <location>
        <begin position="29"/>
        <end position="46"/>
    </location>
</feature>
<dbReference type="GO" id="GO:0033553">
    <property type="term" value="C:rDNA heterochromatin"/>
    <property type="evidence" value="ECO:0007669"/>
    <property type="project" value="EnsemblFungi"/>
</dbReference>
<feature type="domain" description="NusG-like N-terminal" evidence="11">
    <location>
        <begin position="163"/>
        <end position="253"/>
    </location>
</feature>
<dbReference type="Pfam" id="PF23042">
    <property type="entry name" value="KOW1_SPT5"/>
    <property type="match status" value="1"/>
</dbReference>
<dbReference type="GO" id="GO:0003727">
    <property type="term" value="F:single-stranded RNA binding"/>
    <property type="evidence" value="ECO:0007669"/>
    <property type="project" value="EnsemblFungi"/>
</dbReference>
<dbReference type="InterPro" id="IPR006645">
    <property type="entry name" value="NGN-like_dom"/>
</dbReference>
<dbReference type="Pfam" id="PF23290">
    <property type="entry name" value="KOW5_SPT5"/>
    <property type="match status" value="1"/>
</dbReference>
<feature type="compositionally biased region" description="Basic and acidic residues" evidence="10">
    <location>
        <begin position="19"/>
        <end position="28"/>
    </location>
</feature>
<evidence type="ECO:0000256" key="7">
    <source>
        <dbReference type="ARBA" id="ARBA00024691"/>
    </source>
</evidence>
<dbReference type="CDD" id="cd06084">
    <property type="entry name" value="KOW_Spt5_4"/>
    <property type="match status" value="1"/>
</dbReference>
<feature type="compositionally biased region" description="Polar residues" evidence="10">
    <location>
        <begin position="892"/>
        <end position="919"/>
    </location>
</feature>
<dbReference type="InterPro" id="IPR008991">
    <property type="entry name" value="Translation_prot_SH3-like_sf"/>
</dbReference>
<feature type="domain" description="KOW" evidence="12">
    <location>
        <begin position="259"/>
        <end position="286"/>
    </location>
</feature>
<dbReference type="SMART" id="SM00738">
    <property type="entry name" value="NGN"/>
    <property type="match status" value="1"/>
</dbReference>
<evidence type="ECO:0000313" key="14">
    <source>
        <dbReference type="Proteomes" id="UP000095038"/>
    </source>
</evidence>
<feature type="domain" description="KOW" evidence="12">
    <location>
        <begin position="593"/>
        <end position="618"/>
    </location>
</feature>
<dbReference type="AlphaFoldDB" id="A0A1D2V8P2"/>
<dbReference type="GO" id="GO:0017070">
    <property type="term" value="F:U6 snRNA binding"/>
    <property type="evidence" value="ECO:0007669"/>
    <property type="project" value="EnsemblFungi"/>
</dbReference>
<evidence type="ECO:0000256" key="6">
    <source>
        <dbReference type="ARBA" id="ARBA00023242"/>
    </source>
</evidence>
<comment type="subcellular location">
    <subcellularLocation>
        <location evidence="1">Nucleus</location>
    </subcellularLocation>
</comment>
<dbReference type="GO" id="GO:0006338">
    <property type="term" value="P:chromatin remodeling"/>
    <property type="evidence" value="ECO:0007669"/>
    <property type="project" value="EnsemblFungi"/>
</dbReference>
<keyword evidence="13" id="KW-0648">Protein biosynthesis</keyword>
<dbReference type="Proteomes" id="UP000095038">
    <property type="component" value="Unassembled WGS sequence"/>
</dbReference>
<dbReference type="GO" id="GO:0010508">
    <property type="term" value="P:positive regulation of autophagy"/>
    <property type="evidence" value="ECO:0007669"/>
    <property type="project" value="EnsemblFungi"/>
</dbReference>
<dbReference type="EMBL" id="KV454495">
    <property type="protein sequence ID" value="ODV58022.1"/>
    <property type="molecule type" value="Genomic_DNA"/>
</dbReference>
<dbReference type="InterPro" id="IPR017071">
    <property type="entry name" value="TF_Spt5_eukaryote"/>
</dbReference>
<dbReference type="GO" id="GO:2001208">
    <property type="term" value="P:negative regulation of transcription elongation by RNA polymerase I"/>
    <property type="evidence" value="ECO:0007669"/>
    <property type="project" value="EnsemblFungi"/>
</dbReference>
<dbReference type="CDD" id="cd06085">
    <property type="entry name" value="KOW_Spt5_5"/>
    <property type="match status" value="1"/>
</dbReference>
<dbReference type="Gene3D" id="2.30.30.30">
    <property type="match status" value="3"/>
</dbReference>
<dbReference type="GO" id="GO:0000993">
    <property type="term" value="F:RNA polymerase II complex binding"/>
    <property type="evidence" value="ECO:0007669"/>
    <property type="project" value="EnsemblFungi"/>
</dbReference>
<feature type="compositionally biased region" description="Acidic residues" evidence="10">
    <location>
        <begin position="1"/>
        <end position="18"/>
    </location>
</feature>
<evidence type="ECO:0000256" key="2">
    <source>
        <dbReference type="ARBA" id="ARBA00006956"/>
    </source>
</evidence>
<keyword evidence="13" id="KW-0251">Elongation factor</keyword>
<dbReference type="Pfam" id="PF03439">
    <property type="entry name" value="Spt5-NGN"/>
    <property type="match status" value="1"/>
</dbReference>
<dbReference type="GO" id="GO:0090262">
    <property type="term" value="P:regulation of transcription-coupled nucleotide-excision repair"/>
    <property type="evidence" value="ECO:0007669"/>
    <property type="project" value="EnsemblFungi"/>
</dbReference>
<dbReference type="InterPro" id="IPR039385">
    <property type="entry name" value="NGN_Euk"/>
</dbReference>
<dbReference type="Pfam" id="PF23291">
    <property type="entry name" value="KOW4_SPT5"/>
    <property type="match status" value="1"/>
</dbReference>
<dbReference type="GO" id="GO:0001179">
    <property type="term" value="F:RNA polymerase I general transcription initiation factor binding"/>
    <property type="evidence" value="ECO:0007669"/>
    <property type="project" value="EnsemblFungi"/>
</dbReference>
<dbReference type="PIRSF" id="PIRSF036945">
    <property type="entry name" value="Spt5"/>
    <property type="match status" value="1"/>
</dbReference>
<dbReference type="GO" id="GO:0070990">
    <property type="term" value="F:snRNP binding"/>
    <property type="evidence" value="ECO:0007669"/>
    <property type="project" value="EnsemblFungi"/>
</dbReference>
<dbReference type="GO" id="GO:0140463">
    <property type="term" value="F:chromatin-protein adaptor activity"/>
    <property type="evidence" value="ECO:0007669"/>
    <property type="project" value="EnsemblFungi"/>
</dbReference>
<feature type="domain" description="KOW" evidence="12">
    <location>
        <begin position="470"/>
        <end position="497"/>
    </location>
</feature>
<dbReference type="GO" id="GO:0030620">
    <property type="term" value="F:U2 snRNA binding"/>
    <property type="evidence" value="ECO:0007669"/>
    <property type="project" value="EnsemblFungi"/>
</dbReference>
<reference evidence="14" key="1">
    <citation type="submission" date="2016-05" db="EMBL/GenBank/DDBJ databases">
        <title>Comparative genomics of biotechnologically important yeasts.</title>
        <authorList>
            <consortium name="DOE Joint Genome Institute"/>
            <person name="Riley R."/>
            <person name="Haridas S."/>
            <person name="Wolfe K.H."/>
            <person name="Lopes M.R."/>
            <person name="Hittinger C.T."/>
            <person name="Goker M."/>
            <person name="Salamov A."/>
            <person name="Wisecaver J."/>
            <person name="Long T.M."/>
            <person name="Aerts A.L."/>
            <person name="Barry K."/>
            <person name="Choi C."/>
            <person name="Clum A."/>
            <person name="Coughlan A.Y."/>
            <person name="Deshpande S."/>
            <person name="Douglass A.P."/>
            <person name="Hanson S.J."/>
            <person name="Klenk H.-P."/>
            <person name="Labutti K."/>
            <person name="Lapidus A."/>
            <person name="Lindquist E."/>
            <person name="Lipzen A."/>
            <person name="Meier-Kolthoff J.P."/>
            <person name="Ohm R.A."/>
            <person name="Otillar R.P."/>
            <person name="Pangilinan J."/>
            <person name="Peng Y."/>
            <person name="Rokas A."/>
            <person name="Rosa C.A."/>
            <person name="Scheuner C."/>
            <person name="Sibirny A.A."/>
            <person name="Slot J.C."/>
            <person name="Stielow J.B."/>
            <person name="Sun H."/>
            <person name="Kurtzman C.P."/>
            <person name="Blackwell M."/>
            <person name="Grigoriev I.V."/>
            <person name="Jeffries T.W."/>
        </authorList>
    </citation>
    <scope>NUCLEOTIDE SEQUENCE [LARGE SCALE GENOMIC DNA]</scope>
    <source>
        <strain evidence="14">DSM 1968</strain>
    </source>
</reference>
<evidence type="ECO:0000256" key="8">
    <source>
        <dbReference type="ARBA" id="ARBA00029865"/>
    </source>
</evidence>
<dbReference type="RefSeq" id="XP_020044329.1">
    <property type="nucleotide sequence ID" value="XM_020189953.1"/>
</dbReference>
<feature type="domain" description="KOW" evidence="12">
    <location>
        <begin position="411"/>
        <end position="438"/>
    </location>
</feature>
<evidence type="ECO:0000259" key="11">
    <source>
        <dbReference type="SMART" id="SM00738"/>
    </source>
</evidence>
<sequence>RKPATFDDDDQDEEASENEDLKPRRSYRDDDDDDDDNDEEDEDDYEGGSRPKKKRRTAANQYLDVEAEVSDEEEEEDEEEAERFREEFIANEDDDPTVIGSDYNKLNDNIHREYDLRRDQVQEDDAERLAEEYKAKYGRMSSSAYQGEQGTISQRLLLPSVDDPNIWAIKCRQGKEKELIRLILQKKLNLQSTARPLDIYTAFQRDNFAGYIYIEARRPEAVDYALKGLVNVFTSQPKLLVPVKEFPDLLRAVRSTDVEVKPGLYVRITRGKYKNDLAIVEDISENGLEARLKVVPRLDYGRNQQSTDADGKKKRAFDSKNRPLPRLFSERDAKEFDEKYPPVRTGQNQFNYRGNIYVEGFLIKDFKIQFLQTKDVQPTLDELTRFSANSGEIDLSSIAQTLKKTSESSTSFQPGDRVQIVKGELTGLTAIVTNSEKSDIISVKLEKDKNNQILQEGKLTEIPATDLRKMFVIGDHVRVIYGKHIDDTGLVITIDNDQVTLISDQSQKDVTVFANYLMTSTDSLGLNRVGEFELHDLVQLNNRTVGIIVKADREVLSILCQDGRIVNIAPSSIALKINQNKRIQTSTDQNGLEIKIGDKVRESSGERRDGTIEHIYKSILFLKSRSITENSGIFVTNCANVTTISTKGALSTIFTANRDLAKMNPNRQIGGSDAIKSMGPPVSRTFGRDRTINQRVIIRKGPKKGIQGIIKDADGDIARVELHSSNKIISIDKSKLSFFGKDGRTMPYEHFIAAPNLGKVSDTYYTGGAADGLKDNRTPSWNGARSQYGAGKTPLWTGGNKTLYGGSRDPAYSSINSWSSGGNSTSYGGATAYGGGRTAYGGGKTAYGGGRTVHGGQSAWGTGAYGGKSGYGTSSNTGGNGSGTSYGGASVWNPNSENHTNANQWKTSDWEQTNDTSAGSSGGNYGGW</sequence>
<dbReference type="GO" id="GO:0008298">
    <property type="term" value="P:intracellular mRNA localization"/>
    <property type="evidence" value="ECO:0007669"/>
    <property type="project" value="EnsemblFungi"/>
</dbReference>
<dbReference type="CDD" id="cd09888">
    <property type="entry name" value="NGN_Euk"/>
    <property type="match status" value="1"/>
</dbReference>
<dbReference type="GO" id="GO:0003746">
    <property type="term" value="F:translation elongation factor activity"/>
    <property type="evidence" value="ECO:0007669"/>
    <property type="project" value="UniProtKB-KW"/>
</dbReference>
<keyword evidence="5" id="KW-0804">Transcription</keyword>
<dbReference type="InterPro" id="IPR041976">
    <property type="entry name" value="KOW_Spt5_3"/>
</dbReference>
<dbReference type="Pfam" id="PF11942">
    <property type="entry name" value="Spt5_N"/>
    <property type="match status" value="1"/>
</dbReference>
<dbReference type="GeneID" id="30963589"/>
<evidence type="ECO:0000256" key="5">
    <source>
        <dbReference type="ARBA" id="ARBA00023163"/>
    </source>
</evidence>
<dbReference type="GO" id="GO:0030621">
    <property type="term" value="F:U4 snRNA binding"/>
    <property type="evidence" value="ECO:0007669"/>
    <property type="project" value="EnsemblFungi"/>
</dbReference>
<proteinExistence type="inferred from homology"/>
<evidence type="ECO:0000256" key="10">
    <source>
        <dbReference type="SAM" id="MobiDB-lite"/>
    </source>
</evidence>
<dbReference type="PANTHER" id="PTHR11125:SF7">
    <property type="entry name" value="TRANSCRIPTION ELONGATION FACTOR SPT5"/>
    <property type="match status" value="1"/>
</dbReference>
<dbReference type="CDD" id="cd06083">
    <property type="entry name" value="KOW_Spt5_3"/>
    <property type="match status" value="1"/>
</dbReference>
<name>A0A1D2V8P2_9ASCO</name>
<dbReference type="InterPro" id="IPR057936">
    <property type="entry name" value="KOWx_Spt5"/>
</dbReference>
<dbReference type="InParanoid" id="A0A1D2V8P2"/>
<evidence type="ECO:0000256" key="4">
    <source>
        <dbReference type="ARBA" id="ARBA00021370"/>
    </source>
</evidence>
<gene>
    <name evidence="13" type="ORF">ASCRUDRAFT_26356</name>
</gene>
<dbReference type="InterPro" id="IPR039659">
    <property type="entry name" value="SPT5"/>
</dbReference>
<comment type="function">
    <text evidence="7">The SPT4-SPT5 complex mediates both activation and inhibition of transcription elongation, and plays a role in pre-mRNA processing. This complex seems to be important for the stability of the RNA polymerase II elongation machinery on the chromatin template but not for the inherent ability of this machinery to translocate down the gene.</text>
</comment>
<dbReference type="GO" id="GO:0032968">
    <property type="term" value="P:positive regulation of transcription elongation by RNA polymerase II"/>
    <property type="evidence" value="ECO:0007669"/>
    <property type="project" value="EnsemblFungi"/>
</dbReference>
<dbReference type="InterPro" id="IPR041978">
    <property type="entry name" value="KOW_Spt5_5"/>
</dbReference>
<evidence type="ECO:0000256" key="1">
    <source>
        <dbReference type="ARBA" id="ARBA00004123"/>
    </source>
</evidence>
<protein>
    <recommendedName>
        <fullName evidence="3">Transcription elongation factor SPT5</fullName>
    </recommendedName>
    <alternativeName>
        <fullName evidence="8 9">Chromatin Elongation factor SPT5</fullName>
    </alternativeName>
    <alternativeName>
        <fullName evidence="4">Transcription elongation factor spt5</fullName>
    </alternativeName>
</protein>
<dbReference type="InterPro" id="IPR005824">
    <property type="entry name" value="KOW"/>
</dbReference>
<dbReference type="InterPro" id="IPR022581">
    <property type="entry name" value="Spt5_N"/>
</dbReference>
<dbReference type="InterPro" id="IPR014722">
    <property type="entry name" value="Rib_uL2_dom2"/>
</dbReference>
<dbReference type="GO" id="GO:0006368">
    <property type="term" value="P:transcription elongation by RNA polymerase II"/>
    <property type="evidence" value="ECO:0007669"/>
    <property type="project" value="EnsemblFungi"/>
</dbReference>
<dbReference type="Pfam" id="PF23037">
    <property type="entry name" value="KOWx_SPT5"/>
    <property type="match status" value="1"/>
</dbReference>
<dbReference type="GO" id="GO:2000232">
    <property type="term" value="P:regulation of rRNA processing"/>
    <property type="evidence" value="ECO:0007669"/>
    <property type="project" value="EnsemblFungi"/>
</dbReference>
<organism evidence="13 14">
    <name type="scientific">Ascoidea rubescens DSM 1968</name>
    <dbReference type="NCBI Taxonomy" id="1344418"/>
    <lineage>
        <taxon>Eukaryota</taxon>
        <taxon>Fungi</taxon>
        <taxon>Dikarya</taxon>
        <taxon>Ascomycota</taxon>
        <taxon>Saccharomycotina</taxon>
        <taxon>Saccharomycetes</taxon>
        <taxon>Ascoideaceae</taxon>
        <taxon>Ascoidea</taxon>
    </lineage>
</organism>
<dbReference type="InterPro" id="IPR041977">
    <property type="entry name" value="KOW_Spt5_4"/>
</dbReference>
<dbReference type="GO" id="GO:0042393">
    <property type="term" value="F:histone binding"/>
    <property type="evidence" value="ECO:0007669"/>
    <property type="project" value="EnsemblFungi"/>
</dbReference>
<dbReference type="GO" id="GO:0019843">
    <property type="term" value="F:rRNA binding"/>
    <property type="evidence" value="ECO:0007669"/>
    <property type="project" value="EnsemblFungi"/>
</dbReference>
<dbReference type="InterPro" id="IPR036735">
    <property type="entry name" value="NGN_dom_sf"/>
</dbReference>
<feature type="region of interest" description="Disordered" evidence="10">
    <location>
        <begin position="1"/>
        <end position="101"/>
    </location>
</feature>
<dbReference type="GO" id="GO:0030623">
    <property type="term" value="F:U5 snRNA binding"/>
    <property type="evidence" value="ECO:0007669"/>
    <property type="project" value="EnsemblFungi"/>
</dbReference>
<evidence type="ECO:0000256" key="9">
    <source>
        <dbReference type="ARBA" id="ARBA00031006"/>
    </source>
</evidence>
<comment type="similarity">
    <text evidence="2">Belongs to the SPT5 family.</text>
</comment>
<accession>A0A1D2V8P2</accession>
<dbReference type="GO" id="GO:0032044">
    <property type="term" value="C:DSIF complex"/>
    <property type="evidence" value="ECO:0007669"/>
    <property type="project" value="EnsemblFungi"/>
</dbReference>
<dbReference type="GO" id="GO:2001209">
    <property type="term" value="P:positive regulation of transcription elongation by RNA polymerase I"/>
    <property type="evidence" value="ECO:0007669"/>
    <property type="project" value="EnsemblFungi"/>
</dbReference>